<dbReference type="EMBL" id="CP012801">
    <property type="protein sequence ID" value="ALJ60699.1"/>
    <property type="molecule type" value="Genomic_DNA"/>
</dbReference>
<evidence type="ECO:0000313" key="4">
    <source>
        <dbReference type="EMBL" id="KAA5413641.1"/>
    </source>
</evidence>
<dbReference type="Proteomes" id="UP000482653">
    <property type="component" value="Unassembled WGS sequence"/>
</dbReference>
<dbReference type="EMBL" id="VVYV01000049">
    <property type="protein sequence ID" value="KAA5413641.1"/>
    <property type="molecule type" value="Genomic_DNA"/>
</dbReference>
<evidence type="ECO:0000313" key="13">
    <source>
        <dbReference type="Proteomes" id="UP000482653"/>
    </source>
</evidence>
<gene>
    <name evidence="2" type="ORF">BcellWH2_03470</name>
    <name evidence="8" type="ORF">DWX97_09265</name>
    <name evidence="4" type="ORF">F2Y81_22455</name>
    <name evidence="3" type="ORF">F2Y86_11425</name>
    <name evidence="5" type="ORF">F2Y87_03385</name>
    <name evidence="6" type="ORF">PZH42_18955</name>
    <name evidence="7" type="ORF">RO785_22985</name>
</gene>
<dbReference type="AlphaFoldDB" id="A0A0N7IFN5"/>
<dbReference type="Proteomes" id="UP000448877">
    <property type="component" value="Unassembled WGS sequence"/>
</dbReference>
<dbReference type="Proteomes" id="UP001266995">
    <property type="component" value="Unassembled WGS sequence"/>
</dbReference>
<organism evidence="2 9">
    <name type="scientific">Bacteroides cellulosilyticus</name>
    <dbReference type="NCBI Taxonomy" id="246787"/>
    <lineage>
        <taxon>Bacteria</taxon>
        <taxon>Pseudomonadati</taxon>
        <taxon>Bacteroidota</taxon>
        <taxon>Bacteroidia</taxon>
        <taxon>Bacteroidales</taxon>
        <taxon>Bacteroidaceae</taxon>
        <taxon>Bacteroides</taxon>
    </lineage>
</organism>
<dbReference type="Proteomes" id="UP000283341">
    <property type="component" value="Unassembled WGS sequence"/>
</dbReference>
<dbReference type="Proteomes" id="UP001221924">
    <property type="component" value="Unassembled WGS sequence"/>
</dbReference>
<name>A0A0N7IFN5_9BACE</name>
<accession>A0A0N7IFN5</accession>
<dbReference type="GeneID" id="66305230"/>
<dbReference type="Proteomes" id="UP000325055">
    <property type="component" value="Unassembled WGS sequence"/>
</dbReference>
<evidence type="ECO:0000313" key="9">
    <source>
        <dbReference type="Proteomes" id="UP000061809"/>
    </source>
</evidence>
<evidence type="ECO:0000313" key="11">
    <source>
        <dbReference type="Proteomes" id="UP000325055"/>
    </source>
</evidence>
<evidence type="ECO:0000313" key="2">
    <source>
        <dbReference type="EMBL" id="ALJ60699.1"/>
    </source>
</evidence>
<proteinExistence type="predicted"/>
<protein>
    <submittedName>
        <fullName evidence="6">PKD-like domain-containing protein</fullName>
    </submittedName>
</protein>
<dbReference type="PATRIC" id="fig|246787.4.peg.3587"/>
<dbReference type="EMBL" id="QRVJ01000006">
    <property type="protein sequence ID" value="RGS37324.1"/>
    <property type="molecule type" value="Genomic_DNA"/>
</dbReference>
<reference evidence="7" key="5">
    <citation type="submission" date="2023-08" db="EMBL/GenBank/DDBJ databases">
        <title>Reintroducing virulent viruses to syntetic microbiomes.</title>
        <authorList>
            <person name="Wilde J."/>
            <person name="Boyes R."/>
            <person name="Robinson A.V."/>
            <person name="Daisley B.A."/>
            <person name="Allen-Vercoe E."/>
        </authorList>
    </citation>
    <scope>NUCLEOTIDE SEQUENCE</scope>
    <source>
        <strain evidence="7">225I_12FAA</strain>
    </source>
</reference>
<evidence type="ECO:0000313" key="3">
    <source>
        <dbReference type="EMBL" id="KAA5409042.1"/>
    </source>
</evidence>
<sequence>MKTKYIFLILCFLGIAMGSCKDDSASNPTFADDELYIYTDMLESVSAIAGTLTEFPILVSPADGSVSVKWLLDGEVIGTAPTLSYTFTQTGSFKLRFEAVRNGTTNFREFTLVVTAP</sequence>
<dbReference type="EMBL" id="VVYW01000008">
    <property type="protein sequence ID" value="KAA5409042.1"/>
    <property type="molecule type" value="Genomic_DNA"/>
</dbReference>
<reference evidence="2 9" key="1">
    <citation type="journal article" date="2015" name="Science">
        <title>Genetic determinants of in vivo fitness and diet responsiveness in multiple human gut Bacteroides.</title>
        <authorList>
            <person name="Wu M."/>
            <person name="McNulty N.P."/>
            <person name="Rodionov D.A."/>
            <person name="Khoroshkin M.S."/>
            <person name="Griffin N.W."/>
            <person name="Cheng J."/>
            <person name="Latreille P."/>
            <person name="Kerstetter R.A."/>
            <person name="Terrapon N."/>
            <person name="Henrissat B."/>
            <person name="Osterman A.L."/>
            <person name="Gordon J.I."/>
        </authorList>
    </citation>
    <scope>NUCLEOTIDE SEQUENCE [LARGE SCALE GENOMIC DNA]</scope>
    <source>
        <strain evidence="2 9">WH2</strain>
    </source>
</reference>
<dbReference type="RefSeq" id="WP_007212120.1">
    <property type="nucleotide sequence ID" value="NZ_CABMLT010000018.1"/>
</dbReference>
<dbReference type="EMBL" id="VVYX01000003">
    <property type="protein sequence ID" value="KAA5422169.1"/>
    <property type="molecule type" value="Genomic_DNA"/>
</dbReference>
<feature type="signal peptide" evidence="1">
    <location>
        <begin position="1"/>
        <end position="21"/>
    </location>
</feature>
<reference evidence="8 10" key="2">
    <citation type="submission" date="2018-08" db="EMBL/GenBank/DDBJ databases">
        <title>A genome reference for cultivated species of the human gut microbiota.</title>
        <authorList>
            <person name="Zou Y."/>
            <person name="Xue W."/>
            <person name="Luo G."/>
        </authorList>
    </citation>
    <scope>NUCLEOTIDE SEQUENCE [LARGE SCALE GENOMIC DNA]</scope>
    <source>
        <strain evidence="8 10">AF22-3AC</strain>
    </source>
</reference>
<evidence type="ECO:0000313" key="5">
    <source>
        <dbReference type="EMBL" id="KAA5422169.1"/>
    </source>
</evidence>
<evidence type="ECO:0000313" key="6">
    <source>
        <dbReference type="EMBL" id="MDE8696197.1"/>
    </source>
</evidence>
<reference evidence="6" key="4">
    <citation type="submission" date="2023-03" db="EMBL/GenBank/DDBJ databases">
        <title>DFI Biobank Strains.</title>
        <authorList>
            <person name="Mostad J."/>
            <person name="Paddock L."/>
            <person name="Medina S."/>
            <person name="Waligurski E."/>
            <person name="Barat B."/>
            <person name="Smith R."/>
            <person name="Burgo V."/>
            <person name="Metcalfe C."/>
            <person name="Woodson C."/>
            <person name="Sundararajan A."/>
            <person name="Ramaswamy R."/>
            <person name="Lin H."/>
            <person name="Pamer E.G."/>
        </authorList>
    </citation>
    <scope>NUCLEOTIDE SEQUENCE</scope>
    <source>
        <strain evidence="6">DFI.9.5</strain>
    </source>
</reference>
<keyword evidence="1" id="KW-0732">Signal</keyword>
<dbReference type="eggNOG" id="ENOG5032NNF">
    <property type="taxonomic scope" value="Bacteria"/>
</dbReference>
<reference evidence="11 12" key="3">
    <citation type="journal article" date="2019" name="Nat. Med.">
        <title>A library of human gut bacterial isolates paired with longitudinal multiomics data enables mechanistic microbiome research.</title>
        <authorList>
            <person name="Poyet M."/>
            <person name="Groussin M."/>
            <person name="Gibbons S.M."/>
            <person name="Avila-Pacheco J."/>
            <person name="Jiang X."/>
            <person name="Kearney S.M."/>
            <person name="Perrotta A.R."/>
            <person name="Berdy B."/>
            <person name="Zhao S."/>
            <person name="Lieberman T.D."/>
            <person name="Swanson P.K."/>
            <person name="Smith M."/>
            <person name="Roesemann S."/>
            <person name="Alexander J.E."/>
            <person name="Rich S.A."/>
            <person name="Livny J."/>
            <person name="Vlamakis H."/>
            <person name="Clish C."/>
            <person name="Bullock K."/>
            <person name="Deik A."/>
            <person name="Scott J."/>
            <person name="Pierce K.A."/>
            <person name="Xavier R.J."/>
            <person name="Alm E.J."/>
        </authorList>
    </citation>
    <scope>NUCLEOTIDE SEQUENCE [LARGE SCALE GENOMIC DNA]</scope>
    <source>
        <strain evidence="4 12">BIOML-A6</strain>
        <strain evidence="3 11">BIOML-A7</strain>
        <strain evidence="5 13">BIOML-A8</strain>
    </source>
</reference>
<evidence type="ECO:0000313" key="8">
    <source>
        <dbReference type="EMBL" id="RGS37324.1"/>
    </source>
</evidence>
<dbReference type="EMBL" id="JAVSNH010000002">
    <property type="protein sequence ID" value="MDT4513836.1"/>
    <property type="molecule type" value="Genomic_DNA"/>
</dbReference>
<evidence type="ECO:0000313" key="12">
    <source>
        <dbReference type="Proteomes" id="UP000448877"/>
    </source>
</evidence>
<evidence type="ECO:0000256" key="1">
    <source>
        <dbReference type="SAM" id="SignalP"/>
    </source>
</evidence>
<dbReference type="EMBL" id="JARFID010000023">
    <property type="protein sequence ID" value="MDE8696197.1"/>
    <property type="molecule type" value="Genomic_DNA"/>
</dbReference>
<dbReference type="Proteomes" id="UP000061809">
    <property type="component" value="Chromosome"/>
</dbReference>
<evidence type="ECO:0000313" key="7">
    <source>
        <dbReference type="EMBL" id="MDT4513836.1"/>
    </source>
</evidence>
<evidence type="ECO:0000313" key="10">
    <source>
        <dbReference type="Proteomes" id="UP000283341"/>
    </source>
</evidence>
<feature type="chain" id="PRO_5013460233" evidence="1">
    <location>
        <begin position="22"/>
        <end position="117"/>
    </location>
</feature>
<dbReference type="PROSITE" id="PS51257">
    <property type="entry name" value="PROKAR_LIPOPROTEIN"/>
    <property type="match status" value="1"/>
</dbReference>
<dbReference type="KEGG" id="bcel:BcellWH2_03470"/>
<dbReference type="STRING" id="246787.BcellWH2_03470"/>